<evidence type="ECO:0000256" key="3">
    <source>
        <dbReference type="ARBA" id="ARBA00023194"/>
    </source>
</evidence>
<feature type="domain" description="TauD/TfdA-like" evidence="4">
    <location>
        <begin position="46"/>
        <end position="326"/>
    </location>
</feature>
<dbReference type="Gene3D" id="3.60.130.10">
    <property type="entry name" value="Clavaminate synthase-like"/>
    <property type="match status" value="1"/>
</dbReference>
<accession>A0ABX5MFK4</accession>
<reference evidence="5 6" key="1">
    <citation type="submission" date="2018-05" db="EMBL/GenBank/DDBJ databases">
        <title>Genomic Encyclopedia of Type Strains, Phase IV (KMG-V): Genome sequencing to study the core and pangenomes of soil and plant-associated prokaryotes.</title>
        <authorList>
            <person name="Whitman W."/>
        </authorList>
    </citation>
    <scope>NUCLEOTIDE SEQUENCE [LARGE SCALE GENOMIC DNA]</scope>
    <source>
        <strain evidence="5 6">SIr-6563</strain>
    </source>
</reference>
<organism evidence="5 6">
    <name type="scientific">Paraburkholderia tropica</name>
    <dbReference type="NCBI Taxonomy" id="92647"/>
    <lineage>
        <taxon>Bacteria</taxon>
        <taxon>Pseudomonadati</taxon>
        <taxon>Pseudomonadota</taxon>
        <taxon>Betaproteobacteria</taxon>
        <taxon>Burkholderiales</taxon>
        <taxon>Burkholderiaceae</taxon>
        <taxon>Paraburkholderia</taxon>
    </lineage>
</organism>
<gene>
    <name evidence="5" type="ORF">C7400_12537</name>
</gene>
<comment type="caution">
    <text evidence="5">The sequence shown here is derived from an EMBL/GenBank/DDBJ whole genome shotgun (WGS) entry which is preliminary data.</text>
</comment>
<keyword evidence="2" id="KW-0560">Oxidoreductase</keyword>
<keyword evidence="6" id="KW-1185">Reference proteome</keyword>
<dbReference type="PANTHER" id="PTHR10696:SF56">
    <property type="entry name" value="TAUD_TFDA-LIKE DOMAIN-CONTAINING PROTEIN"/>
    <property type="match status" value="1"/>
</dbReference>
<keyword evidence="3" id="KW-0045">Antibiotic biosynthesis</keyword>
<evidence type="ECO:0000256" key="1">
    <source>
        <dbReference type="ARBA" id="ARBA00001954"/>
    </source>
</evidence>
<proteinExistence type="predicted"/>
<dbReference type="InterPro" id="IPR003819">
    <property type="entry name" value="TauD/TfdA-like"/>
</dbReference>
<keyword evidence="5" id="KW-0223">Dioxygenase</keyword>
<comment type="cofactor">
    <cofactor evidence="1">
        <name>Fe(2+)</name>
        <dbReference type="ChEBI" id="CHEBI:29033"/>
    </cofactor>
</comment>
<evidence type="ECO:0000259" key="4">
    <source>
        <dbReference type="Pfam" id="PF02668"/>
    </source>
</evidence>
<dbReference type="PANTHER" id="PTHR10696">
    <property type="entry name" value="GAMMA-BUTYROBETAINE HYDROXYLASE-RELATED"/>
    <property type="match status" value="1"/>
</dbReference>
<sequence length="340" mass="38107">MNASLFPDAAIEASLLDATHTTHAMPLVLTPRAPLDPAHDARAWVHTHREALEAALLRHGAVLFRDFGLADPAAFEAFAETISPGLYGEYGDLPKKEGGRNTYRSTPYPEKQMILFHNESAHQPHWPRRQFFFCEQPSPVGGATPIVDCRAMLRVLPEALVEAFERRQIMYVRTFTRGLDVPWREFFHTDDRREVEARCEAAGVQYEWLANDELQTRTVCPAVIAHPRTGERAFFNQVQLHHVSCLDEDVRLDLLEFAGAKRMPRQAYFGDGGEIGDEAMAAIGAAYERCAVRFAWRKGDAIMLDNMLVAHARDPFSGPRKIVVAMSELVARADVLAATV</sequence>
<evidence type="ECO:0000256" key="2">
    <source>
        <dbReference type="ARBA" id="ARBA00023002"/>
    </source>
</evidence>
<dbReference type="InterPro" id="IPR042098">
    <property type="entry name" value="TauD-like_sf"/>
</dbReference>
<dbReference type="Proteomes" id="UP000247515">
    <property type="component" value="Unassembled WGS sequence"/>
</dbReference>
<dbReference type="Pfam" id="PF02668">
    <property type="entry name" value="TauD"/>
    <property type="match status" value="1"/>
</dbReference>
<dbReference type="InterPro" id="IPR050411">
    <property type="entry name" value="AlphaKG_dependent_hydroxylases"/>
</dbReference>
<dbReference type="RefSeq" id="WP_110329063.1">
    <property type="nucleotide sequence ID" value="NZ_CAJMXX010000002.1"/>
</dbReference>
<dbReference type="SUPFAM" id="SSF51197">
    <property type="entry name" value="Clavaminate synthase-like"/>
    <property type="match status" value="1"/>
</dbReference>
<dbReference type="GO" id="GO:0051213">
    <property type="term" value="F:dioxygenase activity"/>
    <property type="evidence" value="ECO:0007669"/>
    <property type="project" value="UniProtKB-KW"/>
</dbReference>
<dbReference type="EMBL" id="QJJV01000025">
    <property type="protein sequence ID" value="PXX08986.1"/>
    <property type="molecule type" value="Genomic_DNA"/>
</dbReference>
<evidence type="ECO:0000313" key="6">
    <source>
        <dbReference type="Proteomes" id="UP000247515"/>
    </source>
</evidence>
<evidence type="ECO:0000313" key="5">
    <source>
        <dbReference type="EMBL" id="PXX08986.1"/>
    </source>
</evidence>
<protein>
    <submittedName>
        <fullName evidence="5">Alpha-ketoglutarate-dependent taurine dioxygenase</fullName>
    </submittedName>
</protein>
<name>A0ABX5MFK4_9BURK</name>